<dbReference type="CDD" id="cd07377">
    <property type="entry name" value="WHTH_GntR"/>
    <property type="match status" value="1"/>
</dbReference>
<evidence type="ECO:0000313" key="6">
    <source>
        <dbReference type="EMBL" id="RGT78414.1"/>
    </source>
</evidence>
<dbReference type="Proteomes" id="UP000283765">
    <property type="component" value="Unassembled WGS sequence"/>
</dbReference>
<dbReference type="EMBL" id="QRXG01000035">
    <property type="protein sequence ID" value="RGT78414.1"/>
    <property type="molecule type" value="Genomic_DNA"/>
</dbReference>
<organism evidence="5 9">
    <name type="scientific">Agathobacter rectalis</name>
    <dbReference type="NCBI Taxonomy" id="39491"/>
    <lineage>
        <taxon>Bacteria</taxon>
        <taxon>Bacillati</taxon>
        <taxon>Bacillota</taxon>
        <taxon>Clostridia</taxon>
        <taxon>Lachnospirales</taxon>
        <taxon>Lachnospiraceae</taxon>
        <taxon>Agathobacter</taxon>
    </lineage>
</organism>
<dbReference type="Pfam" id="PF00392">
    <property type="entry name" value="GntR"/>
    <property type="match status" value="1"/>
</dbReference>
<evidence type="ECO:0000313" key="10">
    <source>
        <dbReference type="Proteomes" id="UP000283721"/>
    </source>
</evidence>
<dbReference type="Proteomes" id="UP000260758">
    <property type="component" value="Unassembled WGS sequence"/>
</dbReference>
<dbReference type="SUPFAM" id="SSF46785">
    <property type="entry name" value="Winged helix' DNA-binding domain"/>
    <property type="match status" value="1"/>
</dbReference>
<evidence type="ECO:0000259" key="4">
    <source>
        <dbReference type="PROSITE" id="PS50949"/>
    </source>
</evidence>
<keyword evidence="2" id="KW-0238">DNA-binding</keyword>
<dbReference type="PANTHER" id="PTHR38445">
    <property type="entry name" value="HTH-TYPE TRANSCRIPTIONAL REPRESSOR YTRA"/>
    <property type="match status" value="1"/>
</dbReference>
<comment type="caution">
    <text evidence="5">The sequence shown here is derived from an EMBL/GenBank/DDBJ whole genome shotgun (WGS) entry which is preliminary data.</text>
</comment>
<evidence type="ECO:0000256" key="2">
    <source>
        <dbReference type="ARBA" id="ARBA00023125"/>
    </source>
</evidence>
<dbReference type="EMBL" id="QSES01000048">
    <property type="protein sequence ID" value="RGZ88049.1"/>
    <property type="molecule type" value="Genomic_DNA"/>
</dbReference>
<reference evidence="9 10" key="1">
    <citation type="submission" date="2018-08" db="EMBL/GenBank/DDBJ databases">
        <title>A genome reference for cultivated species of the human gut microbiota.</title>
        <authorList>
            <person name="Zou Y."/>
            <person name="Xue W."/>
            <person name="Luo G."/>
        </authorList>
    </citation>
    <scope>NUCLEOTIDE SEQUENCE [LARGE SCALE GENOMIC DNA]</scope>
    <source>
        <strain evidence="7 11">AF17-27</strain>
        <strain evidence="6 12">AF18-16LB</strain>
        <strain evidence="8 10">AM47-6BH</strain>
        <strain evidence="5 9">OM07-13</strain>
    </source>
</reference>
<evidence type="ECO:0000313" key="11">
    <source>
        <dbReference type="Proteomes" id="UP000283765"/>
    </source>
</evidence>
<evidence type="ECO:0000313" key="5">
    <source>
        <dbReference type="EMBL" id="RGM65968.1"/>
    </source>
</evidence>
<dbReference type="AlphaFoldDB" id="A0A3E4Y0J3"/>
<dbReference type="GO" id="GO:0003677">
    <property type="term" value="F:DNA binding"/>
    <property type="evidence" value="ECO:0007669"/>
    <property type="project" value="UniProtKB-KW"/>
</dbReference>
<protein>
    <submittedName>
        <fullName evidence="5">GntR family transcriptional regulator</fullName>
    </submittedName>
</protein>
<keyword evidence="3" id="KW-0804">Transcription</keyword>
<evidence type="ECO:0000313" key="12">
    <source>
        <dbReference type="Proteomes" id="UP000284296"/>
    </source>
</evidence>
<evidence type="ECO:0000313" key="8">
    <source>
        <dbReference type="EMBL" id="RGZ88049.1"/>
    </source>
</evidence>
<dbReference type="InterPro" id="IPR036388">
    <property type="entry name" value="WH-like_DNA-bd_sf"/>
</dbReference>
<dbReference type="Gene3D" id="1.10.10.10">
    <property type="entry name" value="Winged helix-like DNA-binding domain superfamily/Winged helix DNA-binding domain"/>
    <property type="match status" value="1"/>
</dbReference>
<dbReference type="PANTHER" id="PTHR38445:SF6">
    <property type="entry name" value="GNTR-FAMILY TRANSCRIPTIONAL REGULATOR"/>
    <property type="match status" value="1"/>
</dbReference>
<dbReference type="EMBL" id="QSTP01000034">
    <property type="protein sequence ID" value="RGM65968.1"/>
    <property type="molecule type" value="Genomic_DNA"/>
</dbReference>
<dbReference type="SMART" id="SM00345">
    <property type="entry name" value="HTH_GNTR"/>
    <property type="match status" value="1"/>
</dbReference>
<evidence type="ECO:0000313" key="7">
    <source>
        <dbReference type="EMBL" id="RGU19056.1"/>
    </source>
</evidence>
<dbReference type="PROSITE" id="PS50949">
    <property type="entry name" value="HTH_GNTR"/>
    <property type="match status" value="1"/>
</dbReference>
<dbReference type="RefSeq" id="WP_117719567.1">
    <property type="nucleotide sequence ID" value="NZ_QRXF01000033.1"/>
</dbReference>
<evidence type="ECO:0000256" key="3">
    <source>
        <dbReference type="ARBA" id="ARBA00023163"/>
    </source>
</evidence>
<dbReference type="InterPro" id="IPR036390">
    <property type="entry name" value="WH_DNA-bd_sf"/>
</dbReference>
<evidence type="ECO:0000313" key="9">
    <source>
        <dbReference type="Proteomes" id="UP000260758"/>
    </source>
</evidence>
<dbReference type="Proteomes" id="UP000283721">
    <property type="component" value="Unassembled WGS sequence"/>
</dbReference>
<proteinExistence type="predicted"/>
<dbReference type="GO" id="GO:0003700">
    <property type="term" value="F:DNA-binding transcription factor activity"/>
    <property type="evidence" value="ECO:0007669"/>
    <property type="project" value="InterPro"/>
</dbReference>
<sequence length="125" mass="14156">MMEWNFNNETPIYLQIIDRFKMEIANGSLKPGNKVPSVRELALSAGVNPNTMQKALSELERDGYLESRRTSGRFVADMGNQADSLKNDLAHKLCSEFCEGMAKVGFTPEQSLMVYENYLKSLKKE</sequence>
<name>A0A3E4Y0J3_9FIRM</name>
<dbReference type="InterPro" id="IPR000524">
    <property type="entry name" value="Tscrpt_reg_HTH_GntR"/>
</dbReference>
<accession>A0A3E4Y0J3</accession>
<dbReference type="EMBL" id="QRXR01000046">
    <property type="protein sequence ID" value="RGU19056.1"/>
    <property type="molecule type" value="Genomic_DNA"/>
</dbReference>
<evidence type="ECO:0000256" key="1">
    <source>
        <dbReference type="ARBA" id="ARBA00023015"/>
    </source>
</evidence>
<dbReference type="Proteomes" id="UP000284296">
    <property type="component" value="Unassembled WGS sequence"/>
</dbReference>
<keyword evidence="1" id="KW-0805">Transcription regulation</keyword>
<gene>
    <name evidence="8" type="ORF">DW967_16190</name>
    <name evidence="7" type="ORF">DWW89_16235</name>
    <name evidence="6" type="ORF">DWX06_14435</name>
    <name evidence="5" type="ORF">DXB99_18210</name>
</gene>
<feature type="domain" description="HTH gntR-type" evidence="4">
    <location>
        <begin position="10"/>
        <end position="78"/>
    </location>
</feature>